<dbReference type="Proteomes" id="UP000000321">
    <property type="component" value="Unassembled WGS sequence"/>
</dbReference>
<reference evidence="2 3" key="1">
    <citation type="journal article" date="2008" name="Appl. Environ. Microbiol.">
        <title>Genomic insights into Mn(II) oxidation by the marine alphaproteobacterium Aurantimonas sp. strain SI85-9A1.</title>
        <authorList>
            <person name="Dick G.J."/>
            <person name="Podell S."/>
            <person name="Johnson H.A."/>
            <person name="Rivera-Espinoza Y."/>
            <person name="Bernier-Latmani R."/>
            <person name="McCarthy J.K."/>
            <person name="Torpey J.W."/>
            <person name="Clement B.G."/>
            <person name="Gaasterland T."/>
            <person name="Tebo B.M."/>
        </authorList>
    </citation>
    <scope>NUCLEOTIDE SEQUENCE [LARGE SCALE GENOMIC DNA]</scope>
    <source>
        <strain evidence="2 3">SI85-9A1</strain>
    </source>
</reference>
<dbReference type="AlphaFoldDB" id="Q1YM87"/>
<dbReference type="BioCyc" id="AURANTIMONAS:SI859A1_02310-MONOMER"/>
<proteinExistence type="predicted"/>
<keyword evidence="3" id="KW-1185">Reference proteome</keyword>
<dbReference type="EMBL" id="AAPJ01000001">
    <property type="protein sequence ID" value="EAS51494.1"/>
    <property type="molecule type" value="Genomic_DNA"/>
</dbReference>
<evidence type="ECO:0000256" key="1">
    <source>
        <dbReference type="SAM" id="MobiDB-lite"/>
    </source>
</evidence>
<gene>
    <name evidence="2" type="ORF">SI859A1_02310</name>
</gene>
<dbReference type="HOGENOM" id="CLU_1650220_0_0_5"/>
<sequence>MLLCLAKPYPADLQRADRRPAVFEGETIDGAPVQGSPEIVLPDGFPHLALACVVKPKRQRTAARAQGVVVAPDGVRHDEHHIGLQALQAHGGLTRRTGEAEPTAPDRTRKRRRAGGLRPASVSVGNGCGDAAGLLSPARARGPRIATRVRWSRIPRGPSS</sequence>
<feature type="compositionally biased region" description="Basic and acidic residues" evidence="1">
    <location>
        <begin position="96"/>
        <end position="107"/>
    </location>
</feature>
<comment type="caution">
    <text evidence="2">The sequence shown here is derived from an EMBL/GenBank/DDBJ whole genome shotgun (WGS) entry which is preliminary data.</text>
</comment>
<evidence type="ECO:0000313" key="3">
    <source>
        <dbReference type="Proteomes" id="UP000000321"/>
    </source>
</evidence>
<protein>
    <submittedName>
        <fullName evidence="2">Uncharacterized protein</fullName>
    </submittedName>
</protein>
<accession>Q1YM87</accession>
<feature type="region of interest" description="Disordered" evidence="1">
    <location>
        <begin position="87"/>
        <end position="160"/>
    </location>
</feature>
<evidence type="ECO:0000313" key="2">
    <source>
        <dbReference type="EMBL" id="EAS51494.1"/>
    </source>
</evidence>
<name>Q1YM87_AURMS</name>
<organism evidence="2 3">
    <name type="scientific">Aurantimonas manganoxydans (strain ATCC BAA-1229 / DSM 21871 / SI85-9A1)</name>
    <dbReference type="NCBI Taxonomy" id="287752"/>
    <lineage>
        <taxon>Bacteria</taxon>
        <taxon>Pseudomonadati</taxon>
        <taxon>Pseudomonadota</taxon>
        <taxon>Alphaproteobacteria</taxon>
        <taxon>Hyphomicrobiales</taxon>
        <taxon>Aurantimonadaceae</taxon>
        <taxon>Aurantimonas</taxon>
    </lineage>
</organism>